<evidence type="ECO:0000256" key="1">
    <source>
        <dbReference type="SAM" id="MobiDB-lite"/>
    </source>
</evidence>
<sequence>MASPFSGALQLTDLNDFIGPSQVALGALSRSLARDLRHCGPHLTNRETEAREGGVPRPTPVPPGVRGSRARAAPIPP</sequence>
<dbReference type="Proteomes" id="UP001266305">
    <property type="component" value="Unassembled WGS sequence"/>
</dbReference>
<protein>
    <submittedName>
        <fullName evidence="2">Uncharacterized protein</fullName>
    </submittedName>
</protein>
<comment type="caution">
    <text evidence="2">The sequence shown here is derived from an EMBL/GenBank/DDBJ whole genome shotgun (WGS) entry which is preliminary data.</text>
</comment>
<name>A0ABQ9UJF2_SAGOE</name>
<evidence type="ECO:0000313" key="2">
    <source>
        <dbReference type="EMBL" id="KAK2097205.1"/>
    </source>
</evidence>
<accession>A0ABQ9UJF2</accession>
<keyword evidence="3" id="KW-1185">Reference proteome</keyword>
<feature type="compositionally biased region" description="Basic and acidic residues" evidence="1">
    <location>
        <begin position="44"/>
        <end position="54"/>
    </location>
</feature>
<reference evidence="2 3" key="1">
    <citation type="submission" date="2023-05" db="EMBL/GenBank/DDBJ databases">
        <title>B98-5 Cell Line De Novo Hybrid Assembly: An Optical Mapping Approach.</title>
        <authorList>
            <person name="Kananen K."/>
            <person name="Auerbach J.A."/>
            <person name="Kautto E."/>
            <person name="Blachly J.S."/>
        </authorList>
    </citation>
    <scope>NUCLEOTIDE SEQUENCE [LARGE SCALE GENOMIC DNA]</scope>
    <source>
        <strain evidence="2">B95-8</strain>
        <tissue evidence="2">Cell line</tissue>
    </source>
</reference>
<evidence type="ECO:0000313" key="3">
    <source>
        <dbReference type="Proteomes" id="UP001266305"/>
    </source>
</evidence>
<dbReference type="EMBL" id="JASSZA010000011">
    <property type="protein sequence ID" value="KAK2097205.1"/>
    <property type="molecule type" value="Genomic_DNA"/>
</dbReference>
<gene>
    <name evidence="2" type="ORF">P7K49_022656</name>
</gene>
<proteinExistence type="predicted"/>
<feature type="region of interest" description="Disordered" evidence="1">
    <location>
        <begin position="44"/>
        <end position="77"/>
    </location>
</feature>
<organism evidence="2 3">
    <name type="scientific">Saguinus oedipus</name>
    <name type="common">Cotton-top tamarin</name>
    <name type="synonym">Oedipomidas oedipus</name>
    <dbReference type="NCBI Taxonomy" id="9490"/>
    <lineage>
        <taxon>Eukaryota</taxon>
        <taxon>Metazoa</taxon>
        <taxon>Chordata</taxon>
        <taxon>Craniata</taxon>
        <taxon>Vertebrata</taxon>
        <taxon>Euteleostomi</taxon>
        <taxon>Mammalia</taxon>
        <taxon>Eutheria</taxon>
        <taxon>Euarchontoglires</taxon>
        <taxon>Primates</taxon>
        <taxon>Haplorrhini</taxon>
        <taxon>Platyrrhini</taxon>
        <taxon>Cebidae</taxon>
        <taxon>Callitrichinae</taxon>
        <taxon>Saguinus</taxon>
    </lineage>
</organism>